<reference evidence="2 3" key="1">
    <citation type="submission" date="2016-10" db="EMBL/GenBank/DDBJ databases">
        <authorList>
            <person name="Varghese N."/>
            <person name="Submissions S."/>
        </authorList>
    </citation>
    <scope>NUCLEOTIDE SEQUENCE [LARGE SCALE GENOMIC DNA]</scope>
    <source>
        <strain evidence="2 3">DSM 16525</strain>
    </source>
</reference>
<organism evidence="1 4">
    <name type="scientific">Myxococcus fulvus</name>
    <dbReference type="NCBI Taxonomy" id="33"/>
    <lineage>
        <taxon>Bacteria</taxon>
        <taxon>Pseudomonadati</taxon>
        <taxon>Myxococcota</taxon>
        <taxon>Myxococcia</taxon>
        <taxon>Myxococcales</taxon>
        <taxon>Cystobacterineae</taxon>
        <taxon>Myxococcaceae</taxon>
        <taxon>Myxococcus</taxon>
    </lineage>
</organism>
<sequence length="179" mass="19636">MVTGFKRRLAETIAWCLPRAEAARAGVTTRSVELMPPVCGHDGDTLVNQLLSTPAVPAEAVGFIVERRRRALERLKLPLPPLGDLMGGRVFATHFDSDLCGAATAPSNGYLDDYDIPGWDTWFAHDGEWKGGYGEVHGGLVYGWVPPVLLELADQGFYVIPVSSVWWVEDAELRQLMAT</sequence>
<gene>
    <name evidence="1" type="ORF">MFU01_62380</name>
    <name evidence="2" type="ORF">SAMN05443572_11450</name>
</gene>
<dbReference type="EMBL" id="FOIB01000014">
    <property type="protein sequence ID" value="SEU39427.1"/>
    <property type="molecule type" value="Genomic_DNA"/>
</dbReference>
<evidence type="ECO:0000313" key="1">
    <source>
        <dbReference type="EMBL" id="GEN11201.1"/>
    </source>
</evidence>
<dbReference type="OrthoDB" id="5382009at2"/>
<dbReference type="EMBL" id="BJXR01000044">
    <property type="protein sequence ID" value="GEN11201.1"/>
    <property type="molecule type" value="Genomic_DNA"/>
</dbReference>
<dbReference type="Proteomes" id="UP000321514">
    <property type="component" value="Unassembled WGS sequence"/>
</dbReference>
<dbReference type="AlphaFoldDB" id="A0A511TAK9"/>
<dbReference type="Proteomes" id="UP000183760">
    <property type="component" value="Unassembled WGS sequence"/>
</dbReference>
<evidence type="ECO:0000313" key="2">
    <source>
        <dbReference type="EMBL" id="SEU39427.1"/>
    </source>
</evidence>
<comment type="caution">
    <text evidence="1">The sequence shown here is derived from an EMBL/GenBank/DDBJ whole genome shotgun (WGS) entry which is preliminary data.</text>
</comment>
<accession>A0A511TAK9</accession>
<dbReference type="RefSeq" id="WP_074958680.1">
    <property type="nucleotide sequence ID" value="NZ_BJXR01000044.1"/>
</dbReference>
<reference evidence="1 4" key="2">
    <citation type="submission" date="2019-07" db="EMBL/GenBank/DDBJ databases">
        <title>Whole genome shotgun sequence of Myxococcus fulvus NBRC 100333.</title>
        <authorList>
            <person name="Hosoyama A."/>
            <person name="Uohara A."/>
            <person name="Ohji S."/>
            <person name="Ichikawa N."/>
        </authorList>
    </citation>
    <scope>NUCLEOTIDE SEQUENCE [LARGE SCALE GENOMIC DNA]</scope>
    <source>
        <strain evidence="1 4">NBRC 100333</strain>
    </source>
</reference>
<proteinExistence type="predicted"/>
<name>A0A511TAK9_MYXFU</name>
<evidence type="ECO:0000313" key="4">
    <source>
        <dbReference type="Proteomes" id="UP000321514"/>
    </source>
</evidence>
<keyword evidence="3" id="KW-1185">Reference proteome</keyword>
<evidence type="ECO:0000313" key="3">
    <source>
        <dbReference type="Proteomes" id="UP000183760"/>
    </source>
</evidence>
<protein>
    <submittedName>
        <fullName evidence="1">Uncharacterized protein</fullName>
    </submittedName>
</protein>